<dbReference type="GO" id="GO:0003700">
    <property type="term" value="F:DNA-binding transcription factor activity"/>
    <property type="evidence" value="ECO:0007669"/>
    <property type="project" value="InterPro"/>
</dbReference>
<dbReference type="SUPFAM" id="SSF46689">
    <property type="entry name" value="Homeodomain-like"/>
    <property type="match status" value="1"/>
</dbReference>
<dbReference type="InterPro" id="IPR018060">
    <property type="entry name" value="HTH_AraC"/>
</dbReference>
<keyword evidence="3" id="KW-0804">Transcription</keyword>
<accession>A0A6S7BFT5</accession>
<dbReference type="Gene3D" id="1.10.10.60">
    <property type="entry name" value="Homeodomain-like"/>
    <property type="match status" value="1"/>
</dbReference>
<evidence type="ECO:0000256" key="3">
    <source>
        <dbReference type="ARBA" id="ARBA00023163"/>
    </source>
</evidence>
<reference evidence="5 6" key="1">
    <citation type="submission" date="2020-04" db="EMBL/GenBank/DDBJ databases">
        <authorList>
            <person name="De Canck E."/>
        </authorList>
    </citation>
    <scope>NUCLEOTIDE SEQUENCE [LARGE SCALE GENOMIC DNA]</scope>
    <source>
        <strain evidence="5 6">LMG 28138</strain>
    </source>
</reference>
<dbReference type="PANTHER" id="PTHR46796">
    <property type="entry name" value="HTH-TYPE TRANSCRIPTIONAL ACTIVATOR RHAS-RELATED"/>
    <property type="match status" value="1"/>
</dbReference>
<dbReference type="Proteomes" id="UP000494115">
    <property type="component" value="Unassembled WGS sequence"/>
</dbReference>
<evidence type="ECO:0000313" key="5">
    <source>
        <dbReference type="EMBL" id="CAB3798888.1"/>
    </source>
</evidence>
<dbReference type="PROSITE" id="PS00041">
    <property type="entry name" value="HTH_ARAC_FAMILY_1"/>
    <property type="match status" value="1"/>
</dbReference>
<sequence>MACAGGSLHAKGRSLWLIRSLDAQMPVVIDGPAGRATLEPPDAIHLLGAARNAKVFIDSPNYCCSEVCVSTLVKLIAFIDCGMRVHDVARPIASQVVSSVFVARGFTAPDTDVIQREFIGRVLAGDGIDESLFNFLRTAEGYWVVSFLLDQFAANRRVSDLGAQYGLSNAHFRRLCKVALGGSLKAELKRWRAASAVLRIVESEQTLTDIALEAGFASSSHLSREIKSLLGVPPSHIWHFGLGRLGGKERIGEEIGDACVCRSAFADFVQSDLRLSLRR</sequence>
<dbReference type="PROSITE" id="PS01124">
    <property type="entry name" value="HTH_ARAC_FAMILY_2"/>
    <property type="match status" value="1"/>
</dbReference>
<organism evidence="5 6">
    <name type="scientific">Pararobbsia alpina</name>
    <dbReference type="NCBI Taxonomy" id="621374"/>
    <lineage>
        <taxon>Bacteria</taxon>
        <taxon>Pseudomonadati</taxon>
        <taxon>Pseudomonadota</taxon>
        <taxon>Betaproteobacteria</taxon>
        <taxon>Burkholderiales</taxon>
        <taxon>Burkholderiaceae</taxon>
        <taxon>Pararobbsia</taxon>
    </lineage>
</organism>
<keyword evidence="1" id="KW-0805">Transcription regulation</keyword>
<protein>
    <recommendedName>
        <fullName evidence="4">HTH araC/xylS-type domain-containing protein</fullName>
    </recommendedName>
</protein>
<feature type="domain" description="HTH araC/xylS-type" evidence="4">
    <location>
        <begin position="142"/>
        <end position="240"/>
    </location>
</feature>
<dbReference type="GO" id="GO:0043565">
    <property type="term" value="F:sequence-specific DNA binding"/>
    <property type="evidence" value="ECO:0007669"/>
    <property type="project" value="InterPro"/>
</dbReference>
<dbReference type="InterPro" id="IPR050204">
    <property type="entry name" value="AraC_XylS_family_regulators"/>
</dbReference>
<proteinExistence type="predicted"/>
<gene>
    <name evidence="5" type="ORF">LMG28138_04547</name>
</gene>
<dbReference type="SMART" id="SM00342">
    <property type="entry name" value="HTH_ARAC"/>
    <property type="match status" value="1"/>
</dbReference>
<dbReference type="EMBL" id="CADIKM010000031">
    <property type="protein sequence ID" value="CAB3798888.1"/>
    <property type="molecule type" value="Genomic_DNA"/>
</dbReference>
<dbReference type="InterPro" id="IPR018062">
    <property type="entry name" value="HTH_AraC-typ_CS"/>
</dbReference>
<dbReference type="Pfam" id="PF12833">
    <property type="entry name" value="HTH_18"/>
    <property type="match status" value="1"/>
</dbReference>
<evidence type="ECO:0000259" key="4">
    <source>
        <dbReference type="PROSITE" id="PS01124"/>
    </source>
</evidence>
<dbReference type="InterPro" id="IPR009057">
    <property type="entry name" value="Homeodomain-like_sf"/>
</dbReference>
<keyword evidence="2" id="KW-0238">DNA-binding</keyword>
<evidence type="ECO:0000256" key="1">
    <source>
        <dbReference type="ARBA" id="ARBA00023015"/>
    </source>
</evidence>
<keyword evidence="6" id="KW-1185">Reference proteome</keyword>
<evidence type="ECO:0000256" key="2">
    <source>
        <dbReference type="ARBA" id="ARBA00023125"/>
    </source>
</evidence>
<evidence type="ECO:0000313" key="6">
    <source>
        <dbReference type="Proteomes" id="UP000494115"/>
    </source>
</evidence>
<name>A0A6S7BFT5_9BURK</name>
<dbReference type="AlphaFoldDB" id="A0A6S7BFT5"/>